<reference evidence="1" key="1">
    <citation type="submission" date="2014-09" db="EMBL/GenBank/DDBJ databases">
        <authorList>
            <person name="Magalhaes I.L.F."/>
            <person name="Oliveira U."/>
            <person name="Santos F.R."/>
            <person name="Vidigal T.H.D.A."/>
            <person name="Brescovit A.D."/>
            <person name="Santos A.J."/>
        </authorList>
    </citation>
    <scope>NUCLEOTIDE SEQUENCE</scope>
    <source>
        <tissue evidence="1">Shoot tissue taken approximately 20 cm above the soil surface</tissue>
    </source>
</reference>
<name>A0A0A9HHU9_ARUDO</name>
<dbReference type="AlphaFoldDB" id="A0A0A9HHU9"/>
<dbReference type="EMBL" id="GBRH01161166">
    <property type="protein sequence ID" value="JAE36730.1"/>
    <property type="molecule type" value="Transcribed_RNA"/>
</dbReference>
<proteinExistence type="predicted"/>
<evidence type="ECO:0000313" key="1">
    <source>
        <dbReference type="EMBL" id="JAE36730.1"/>
    </source>
</evidence>
<reference evidence="1" key="2">
    <citation type="journal article" date="2015" name="Data Brief">
        <title>Shoot transcriptome of the giant reed, Arundo donax.</title>
        <authorList>
            <person name="Barrero R.A."/>
            <person name="Guerrero F.D."/>
            <person name="Moolhuijzen P."/>
            <person name="Goolsby J.A."/>
            <person name="Tidwell J."/>
            <person name="Bellgard S.E."/>
            <person name="Bellgard M.I."/>
        </authorList>
    </citation>
    <scope>NUCLEOTIDE SEQUENCE</scope>
    <source>
        <tissue evidence="1">Shoot tissue taken approximately 20 cm above the soil surface</tissue>
    </source>
</reference>
<sequence length="38" mass="4495">MIRFLVCQRFGHGYFQYLTCDLVSPRLTLRCSYSGYSI</sequence>
<accession>A0A0A9HHU9</accession>
<protein>
    <submittedName>
        <fullName evidence="1">Uncharacterized protein</fullName>
    </submittedName>
</protein>
<organism evidence="1">
    <name type="scientific">Arundo donax</name>
    <name type="common">Giant reed</name>
    <name type="synonym">Donax arundinaceus</name>
    <dbReference type="NCBI Taxonomy" id="35708"/>
    <lineage>
        <taxon>Eukaryota</taxon>
        <taxon>Viridiplantae</taxon>
        <taxon>Streptophyta</taxon>
        <taxon>Embryophyta</taxon>
        <taxon>Tracheophyta</taxon>
        <taxon>Spermatophyta</taxon>
        <taxon>Magnoliopsida</taxon>
        <taxon>Liliopsida</taxon>
        <taxon>Poales</taxon>
        <taxon>Poaceae</taxon>
        <taxon>PACMAD clade</taxon>
        <taxon>Arundinoideae</taxon>
        <taxon>Arundineae</taxon>
        <taxon>Arundo</taxon>
    </lineage>
</organism>